<gene>
    <name evidence="2" type="ORF">GNI_124410</name>
</gene>
<organism evidence="2 3">
    <name type="scientific">Gregarina niphandrodes</name>
    <name type="common">Septate eugregarine</name>
    <dbReference type="NCBI Taxonomy" id="110365"/>
    <lineage>
        <taxon>Eukaryota</taxon>
        <taxon>Sar</taxon>
        <taxon>Alveolata</taxon>
        <taxon>Apicomplexa</taxon>
        <taxon>Conoidasida</taxon>
        <taxon>Gregarinasina</taxon>
        <taxon>Eugregarinorida</taxon>
        <taxon>Gregarinidae</taxon>
        <taxon>Gregarina</taxon>
    </lineage>
</organism>
<proteinExistence type="predicted"/>
<evidence type="ECO:0000256" key="1">
    <source>
        <dbReference type="SAM" id="MobiDB-lite"/>
    </source>
</evidence>
<dbReference type="VEuPathDB" id="CryptoDB:GNI_124410"/>
<comment type="caution">
    <text evidence="2">The sequence shown here is derived from an EMBL/GenBank/DDBJ whole genome shotgun (WGS) entry which is preliminary data.</text>
</comment>
<dbReference type="RefSeq" id="XP_011131970.1">
    <property type="nucleotide sequence ID" value="XM_011133668.1"/>
</dbReference>
<dbReference type="EMBL" id="AFNH02000926">
    <property type="protein sequence ID" value="EZG51532.1"/>
    <property type="molecule type" value="Genomic_DNA"/>
</dbReference>
<dbReference type="AlphaFoldDB" id="A0A023B2A9"/>
<feature type="compositionally biased region" description="Basic and acidic residues" evidence="1">
    <location>
        <begin position="364"/>
        <end position="407"/>
    </location>
</feature>
<dbReference type="Proteomes" id="UP000019763">
    <property type="component" value="Unassembled WGS sequence"/>
</dbReference>
<evidence type="ECO:0000313" key="3">
    <source>
        <dbReference type="Proteomes" id="UP000019763"/>
    </source>
</evidence>
<feature type="region of interest" description="Disordered" evidence="1">
    <location>
        <begin position="344"/>
        <end position="412"/>
    </location>
</feature>
<protein>
    <submittedName>
        <fullName evidence="2">Uncharacterized protein</fullName>
    </submittedName>
</protein>
<evidence type="ECO:0000313" key="2">
    <source>
        <dbReference type="EMBL" id="EZG51532.1"/>
    </source>
</evidence>
<dbReference type="GeneID" id="22914391"/>
<keyword evidence="3" id="KW-1185">Reference proteome</keyword>
<reference evidence="2" key="1">
    <citation type="submission" date="2013-12" db="EMBL/GenBank/DDBJ databases">
        <authorList>
            <person name="Omoto C.K."/>
            <person name="Sibley D."/>
            <person name="Venepally P."/>
            <person name="Hadjithomas M."/>
            <person name="Karamycheva S."/>
            <person name="Brunk B."/>
            <person name="Roos D."/>
            <person name="Caler E."/>
            <person name="Lorenzi H."/>
        </authorList>
    </citation>
    <scope>NUCLEOTIDE SEQUENCE</scope>
</reference>
<sequence length="668" mass="75838">MDRGAVDRAVERPSVERPVERPSVELQRLVLKLVVNCRIKQIVAGAGIMFPTEATYHVLFHSALDQLEDPTGLTTPENELTLTFDPLYAVMNLPTRSSGFPLTLFSVLNEPGRKQHLNFQRFTRDLDFKAVTGKTCNGLLGWTVHGLRSANYAPHMTPGVLMMVHQLSSRCAALDEHERAYLRWVLQYWLEAPIDSFLPELRTGHILPRDFAKLATDSPGKPARAGLRLMHCRYFQHYFGTEELPHWGNTHHSHNMCMEVDFFGYLRHNLDLTRRCLNVSHSKEHLKKALKVVLQSRTQLLEPGEILRAICQRLVPEAAFRKALNNVLYLVDRVVGLLQLEQRDRDTEQPVTPGRETEGTPINDRMETEGADGREESREEGRRNKENHPGEDHPGEDHPGEEGDNQRGEGSSELADVCEQLAVFLSKEWIILGQHIDKAVLHTMIALGLYGCGSADPRSVFFNRAFRALFSLEKAHHSEEPDELGGLDIPVVSMSDPVRLALFYRELERRDDLFQVVWPKALEAWPADMNLSLCTELLDSLRNVMTAPSDWATMHREKSRFSFVALGTSTMVLASANLANYLQTIEFIHYRIHSSQPGHWFQDLLNISKQWRTCADTRPPQLGNDQQGRTLQGKALQGKIQPEEAMGEAPDVWANTYQAVWDGFKLTK</sequence>
<accession>A0A023B2A9</accession>
<name>A0A023B2A9_GRENI</name>